<feature type="binding site" evidence="17">
    <location>
        <position position="272"/>
    </location>
    <ligand>
        <name>Zn(2+)</name>
        <dbReference type="ChEBI" id="CHEBI:29105"/>
    </ligand>
</feature>
<dbReference type="Pfam" id="PF24621">
    <property type="entry name" value="DHQS_C"/>
    <property type="match status" value="1"/>
</dbReference>
<dbReference type="Proteomes" id="UP000178951">
    <property type="component" value="Unassembled WGS sequence"/>
</dbReference>
<reference evidence="20 21" key="1">
    <citation type="journal article" date="2016" name="Nat. Commun.">
        <title>Thousands of microbial genomes shed light on interconnected biogeochemical processes in an aquifer system.</title>
        <authorList>
            <person name="Anantharaman K."/>
            <person name="Brown C.T."/>
            <person name="Hug L.A."/>
            <person name="Sharon I."/>
            <person name="Castelle C.J."/>
            <person name="Probst A.J."/>
            <person name="Thomas B.C."/>
            <person name="Singh A."/>
            <person name="Wilkins M.J."/>
            <person name="Karaoz U."/>
            <person name="Brodie E.L."/>
            <person name="Williams K.H."/>
            <person name="Hubbard S.S."/>
            <person name="Banfield J.F."/>
        </authorList>
    </citation>
    <scope>NUCLEOTIDE SEQUENCE [LARGE SCALE GENOMIC DNA]</scope>
</reference>
<evidence type="ECO:0000256" key="16">
    <source>
        <dbReference type="ARBA" id="ARBA00023285"/>
    </source>
</evidence>
<feature type="binding site" evidence="17">
    <location>
        <begin position="103"/>
        <end position="107"/>
    </location>
    <ligand>
        <name>NAD(+)</name>
        <dbReference type="ChEBI" id="CHEBI:57540"/>
    </ligand>
</feature>
<evidence type="ECO:0000259" key="19">
    <source>
        <dbReference type="Pfam" id="PF24621"/>
    </source>
</evidence>
<evidence type="ECO:0000256" key="10">
    <source>
        <dbReference type="ARBA" id="ARBA00022723"/>
    </source>
</evidence>
<evidence type="ECO:0000256" key="13">
    <source>
        <dbReference type="ARBA" id="ARBA00023027"/>
    </source>
</evidence>
<evidence type="ECO:0000256" key="3">
    <source>
        <dbReference type="ARBA" id="ARBA00004496"/>
    </source>
</evidence>
<accession>A0A1F4TI00</accession>
<dbReference type="GO" id="GO:0009073">
    <property type="term" value="P:aromatic amino acid family biosynthetic process"/>
    <property type="evidence" value="ECO:0007669"/>
    <property type="project" value="UniProtKB-KW"/>
</dbReference>
<dbReference type="InterPro" id="IPR030960">
    <property type="entry name" value="DHQS/DOIS_N"/>
</dbReference>
<evidence type="ECO:0000259" key="18">
    <source>
        <dbReference type="Pfam" id="PF01761"/>
    </source>
</evidence>
<dbReference type="Gene3D" id="1.20.1090.10">
    <property type="entry name" value="Dehydroquinate synthase-like - alpha domain"/>
    <property type="match status" value="1"/>
</dbReference>
<dbReference type="HAMAP" id="MF_00110">
    <property type="entry name" value="DHQ_synthase"/>
    <property type="match status" value="1"/>
</dbReference>
<evidence type="ECO:0000256" key="7">
    <source>
        <dbReference type="ARBA" id="ARBA00017684"/>
    </source>
</evidence>
<evidence type="ECO:0000256" key="14">
    <source>
        <dbReference type="ARBA" id="ARBA00023141"/>
    </source>
</evidence>
<keyword evidence="9 17" id="KW-0028">Amino-acid biosynthesis</keyword>
<comment type="similarity">
    <text evidence="5 17">Belongs to the sugar phosphate cyclases superfamily. Dehydroquinate synthase family.</text>
</comment>
<protein>
    <recommendedName>
        <fullName evidence="7 17">3-dehydroquinate synthase</fullName>
        <shortName evidence="17">DHQS</shortName>
        <ecNumber evidence="6 17">4.2.3.4</ecNumber>
    </recommendedName>
</protein>
<dbReference type="NCBIfam" id="TIGR01357">
    <property type="entry name" value="aroB"/>
    <property type="match status" value="1"/>
</dbReference>
<dbReference type="SUPFAM" id="SSF56796">
    <property type="entry name" value="Dehydroquinate synthase-like"/>
    <property type="match status" value="1"/>
</dbReference>
<keyword evidence="16 17" id="KW-0170">Cobalt</keyword>
<evidence type="ECO:0000256" key="9">
    <source>
        <dbReference type="ARBA" id="ARBA00022605"/>
    </source>
</evidence>
<dbReference type="FunFam" id="3.40.50.1970:FF:000001">
    <property type="entry name" value="3-dehydroquinate synthase"/>
    <property type="match status" value="1"/>
</dbReference>
<feature type="binding site" evidence="17">
    <location>
        <position position="140"/>
    </location>
    <ligand>
        <name>NAD(+)</name>
        <dbReference type="ChEBI" id="CHEBI:57540"/>
    </ligand>
</feature>
<feature type="binding site" evidence="17">
    <location>
        <position position="149"/>
    </location>
    <ligand>
        <name>NAD(+)</name>
        <dbReference type="ChEBI" id="CHEBI:57540"/>
    </ligand>
</feature>
<keyword evidence="8 17" id="KW-0963">Cytoplasm</keyword>
<comment type="cofactor">
    <cofactor evidence="17">
        <name>Co(2+)</name>
        <dbReference type="ChEBI" id="CHEBI:48828"/>
    </cofactor>
    <cofactor evidence="17">
        <name>Zn(2+)</name>
        <dbReference type="ChEBI" id="CHEBI:29105"/>
    </cofactor>
    <text evidence="17">Binds 1 divalent metal cation per subunit. Can use either Co(2+) or Zn(2+).</text>
</comment>
<dbReference type="Gene3D" id="3.40.50.1970">
    <property type="match status" value="1"/>
</dbReference>
<evidence type="ECO:0000256" key="6">
    <source>
        <dbReference type="ARBA" id="ARBA00013031"/>
    </source>
</evidence>
<dbReference type="InterPro" id="IPR050071">
    <property type="entry name" value="Dehydroquinate_synthase"/>
</dbReference>
<keyword evidence="13 17" id="KW-0520">NAD</keyword>
<feature type="domain" description="3-dehydroquinate synthase N-terminal" evidence="18">
    <location>
        <begin position="65"/>
        <end position="177"/>
    </location>
</feature>
<feature type="binding site" evidence="17">
    <location>
        <position position="182"/>
    </location>
    <ligand>
        <name>Zn(2+)</name>
        <dbReference type="ChEBI" id="CHEBI:29105"/>
    </ligand>
</feature>
<evidence type="ECO:0000256" key="17">
    <source>
        <dbReference type="HAMAP-Rule" id="MF_00110"/>
    </source>
</evidence>
<comment type="pathway">
    <text evidence="4 17">Metabolic intermediate biosynthesis; chorismate biosynthesis; chorismate from D-erythrose 4-phosphate and phosphoenolpyruvate: step 2/7.</text>
</comment>
<evidence type="ECO:0000313" key="20">
    <source>
        <dbReference type="EMBL" id="OGC32341.1"/>
    </source>
</evidence>
<organism evidence="20 21">
    <name type="scientific">candidate division WOR-1 bacterium RIFOXYB2_FULL_48_7</name>
    <dbReference type="NCBI Taxonomy" id="1802583"/>
    <lineage>
        <taxon>Bacteria</taxon>
        <taxon>Bacillati</taxon>
        <taxon>Saganbacteria</taxon>
    </lineage>
</organism>
<dbReference type="UniPathway" id="UPA00053">
    <property type="reaction ID" value="UER00085"/>
</dbReference>
<dbReference type="GO" id="GO:0000166">
    <property type="term" value="F:nucleotide binding"/>
    <property type="evidence" value="ECO:0007669"/>
    <property type="project" value="UniProtKB-KW"/>
</dbReference>
<dbReference type="STRING" id="1802583.A2311_05200"/>
<name>A0A1F4TI00_UNCSA</name>
<evidence type="ECO:0000256" key="12">
    <source>
        <dbReference type="ARBA" id="ARBA00022833"/>
    </source>
</evidence>
<gene>
    <name evidence="17" type="primary">aroB</name>
    <name evidence="20" type="ORF">A2311_05200</name>
</gene>
<dbReference type="EC" id="4.2.3.4" evidence="6 17"/>
<evidence type="ECO:0000256" key="4">
    <source>
        <dbReference type="ARBA" id="ARBA00004661"/>
    </source>
</evidence>
<evidence type="ECO:0000256" key="5">
    <source>
        <dbReference type="ARBA" id="ARBA00005412"/>
    </source>
</evidence>
<dbReference type="GO" id="GO:0046872">
    <property type="term" value="F:metal ion binding"/>
    <property type="evidence" value="ECO:0007669"/>
    <property type="project" value="UniProtKB-KW"/>
</dbReference>
<dbReference type="InterPro" id="IPR016037">
    <property type="entry name" value="DHQ_synth_AroB"/>
</dbReference>
<dbReference type="AlphaFoldDB" id="A0A1F4TI00"/>
<feature type="binding site" evidence="17">
    <location>
        <position position="255"/>
    </location>
    <ligand>
        <name>Zn(2+)</name>
        <dbReference type="ChEBI" id="CHEBI:29105"/>
    </ligand>
</feature>
<dbReference type="PIRSF" id="PIRSF001455">
    <property type="entry name" value="DHQ_synth"/>
    <property type="match status" value="1"/>
</dbReference>
<dbReference type="Pfam" id="PF01761">
    <property type="entry name" value="DHQ_synthase"/>
    <property type="match status" value="1"/>
</dbReference>
<evidence type="ECO:0000313" key="21">
    <source>
        <dbReference type="Proteomes" id="UP000178951"/>
    </source>
</evidence>
<evidence type="ECO:0000256" key="2">
    <source>
        <dbReference type="ARBA" id="ARBA00001911"/>
    </source>
</evidence>
<dbReference type="GO" id="GO:0005737">
    <property type="term" value="C:cytoplasm"/>
    <property type="evidence" value="ECO:0007669"/>
    <property type="project" value="UniProtKB-SubCell"/>
</dbReference>
<proteinExistence type="inferred from homology"/>
<keyword evidence="11 17" id="KW-0547">Nucleotide-binding</keyword>
<comment type="function">
    <text evidence="17">Catalyzes the conversion of 3-deoxy-D-arabino-heptulosonate 7-phosphate (DAHP) to dehydroquinate (DHQ).</text>
</comment>
<keyword evidence="10 17" id="KW-0479">Metal-binding</keyword>
<comment type="catalytic activity">
    <reaction evidence="1 17">
        <text>7-phospho-2-dehydro-3-deoxy-D-arabino-heptonate = 3-dehydroquinate + phosphate</text>
        <dbReference type="Rhea" id="RHEA:21968"/>
        <dbReference type="ChEBI" id="CHEBI:32364"/>
        <dbReference type="ChEBI" id="CHEBI:43474"/>
        <dbReference type="ChEBI" id="CHEBI:58394"/>
        <dbReference type="EC" id="4.2.3.4"/>
    </reaction>
</comment>
<keyword evidence="15 17" id="KW-0456">Lyase</keyword>
<sequence>MAKIKVDLDKRSYEIIVGIENLNDLGKLIEEQGWGKEIILITDPLVNDLYGQQVLKGLRHRTKVIEVPRGERYKNIKECSRIFDELAKYGAHRDCLVIALGGGVIGDLAGYVAASYMRGVNYIQVPTTLLAQVDSAIGGKTGINHPKCKNMIGAFWQPKLVCIDVKTLTTLPARELRTGLAEVVKYGVIKDEAFFVFLEENAHHLNTKAFEDPQLVKGALKLWQTIVTESAKIKAAVVEKDETEAGLRMILNFGHTIGHALETLTSYDEYNHGEAVAIGMVAATVLAHKLGSVSETVVIRVKNLLDKLGLPVEIKRLSAKKLISAMEIDKKATTGRLRFVLPEKIGKVIIRDDVPLKTVRQALEEIGAR</sequence>
<keyword evidence="12 17" id="KW-0862">Zinc</keyword>
<dbReference type="GO" id="GO:0009423">
    <property type="term" value="P:chorismate biosynthetic process"/>
    <property type="evidence" value="ECO:0007669"/>
    <property type="project" value="UniProtKB-UniRule"/>
</dbReference>
<dbReference type="GO" id="GO:0003856">
    <property type="term" value="F:3-dehydroquinate synthase activity"/>
    <property type="evidence" value="ECO:0007669"/>
    <property type="project" value="UniProtKB-UniRule"/>
</dbReference>
<comment type="subcellular location">
    <subcellularLocation>
        <location evidence="3 17">Cytoplasm</location>
    </subcellularLocation>
</comment>
<dbReference type="EMBL" id="MEUF01000082">
    <property type="protein sequence ID" value="OGC32341.1"/>
    <property type="molecule type" value="Genomic_DNA"/>
</dbReference>
<keyword evidence="14 17" id="KW-0057">Aromatic amino acid biosynthesis</keyword>
<feature type="domain" description="3-dehydroquinate synthase C-terminal" evidence="19">
    <location>
        <begin position="179"/>
        <end position="332"/>
    </location>
</feature>
<evidence type="ECO:0000256" key="11">
    <source>
        <dbReference type="ARBA" id="ARBA00022741"/>
    </source>
</evidence>
<feature type="binding site" evidence="17">
    <location>
        <begin position="127"/>
        <end position="128"/>
    </location>
    <ligand>
        <name>NAD(+)</name>
        <dbReference type="ChEBI" id="CHEBI:57540"/>
    </ligand>
</feature>
<evidence type="ECO:0000256" key="1">
    <source>
        <dbReference type="ARBA" id="ARBA00001393"/>
    </source>
</evidence>
<dbReference type="PANTHER" id="PTHR43622:SF7">
    <property type="entry name" value="3-DEHYDROQUINATE SYNTHASE, CHLOROPLASTIC"/>
    <property type="match status" value="1"/>
</dbReference>
<dbReference type="PANTHER" id="PTHR43622">
    <property type="entry name" value="3-DEHYDROQUINATE SYNTHASE"/>
    <property type="match status" value="1"/>
</dbReference>
<comment type="cofactor">
    <cofactor evidence="2 17">
        <name>NAD(+)</name>
        <dbReference type="ChEBI" id="CHEBI:57540"/>
    </cofactor>
</comment>
<evidence type="ECO:0000256" key="8">
    <source>
        <dbReference type="ARBA" id="ARBA00022490"/>
    </source>
</evidence>
<comment type="caution">
    <text evidence="20">The sequence shown here is derived from an EMBL/GenBank/DDBJ whole genome shotgun (WGS) entry which is preliminary data.</text>
</comment>
<dbReference type="GO" id="GO:0008652">
    <property type="term" value="P:amino acid biosynthetic process"/>
    <property type="evidence" value="ECO:0007669"/>
    <property type="project" value="UniProtKB-KW"/>
</dbReference>
<dbReference type="CDD" id="cd08195">
    <property type="entry name" value="DHQS"/>
    <property type="match status" value="1"/>
</dbReference>
<comment type="caution">
    <text evidence="17">Lacks conserved residue(s) required for the propagation of feature annotation.</text>
</comment>
<dbReference type="InterPro" id="IPR030963">
    <property type="entry name" value="DHQ_synth_fam"/>
</dbReference>
<evidence type="ECO:0000256" key="15">
    <source>
        <dbReference type="ARBA" id="ARBA00023239"/>
    </source>
</evidence>
<dbReference type="InterPro" id="IPR056179">
    <property type="entry name" value="DHQS_C"/>
</dbReference>
<feature type="binding site" evidence="17">
    <location>
        <begin position="167"/>
        <end position="170"/>
    </location>
    <ligand>
        <name>NAD(+)</name>
        <dbReference type="ChEBI" id="CHEBI:57540"/>
    </ligand>
</feature>